<dbReference type="STRING" id="166486.ERS852572_04009"/>
<proteinExistence type="predicted"/>
<gene>
    <name evidence="2" type="ORF">ERS852572_04009</name>
</gene>
<dbReference type="AlphaFoldDB" id="A0A173W249"/>
<feature type="compositionally biased region" description="Basic and acidic residues" evidence="1">
    <location>
        <begin position="45"/>
        <end position="64"/>
    </location>
</feature>
<sequence length="64" mass="7552">MEEVESLRKKYESKYAQDCKAERAVSKELSLGKSIWKELTVSASAEEKQYDKETIRDRKEQPIR</sequence>
<evidence type="ECO:0000313" key="3">
    <source>
        <dbReference type="Proteomes" id="UP000095350"/>
    </source>
</evidence>
<organism evidence="2 3">
    <name type="scientific">Roseburia intestinalis</name>
    <dbReference type="NCBI Taxonomy" id="166486"/>
    <lineage>
        <taxon>Bacteria</taxon>
        <taxon>Bacillati</taxon>
        <taxon>Bacillota</taxon>
        <taxon>Clostridia</taxon>
        <taxon>Lachnospirales</taxon>
        <taxon>Lachnospiraceae</taxon>
        <taxon>Roseburia</taxon>
    </lineage>
</organism>
<feature type="region of interest" description="Disordered" evidence="1">
    <location>
        <begin position="44"/>
        <end position="64"/>
    </location>
</feature>
<reference evidence="2 3" key="1">
    <citation type="submission" date="2015-09" db="EMBL/GenBank/DDBJ databases">
        <authorList>
            <consortium name="Pathogen Informatics"/>
        </authorList>
    </citation>
    <scope>NUCLEOTIDE SEQUENCE [LARGE SCALE GENOMIC DNA]</scope>
    <source>
        <strain evidence="2 3">2789STDY5834960</strain>
    </source>
</reference>
<name>A0A173W249_9FIRM</name>
<dbReference type="PaxDb" id="166486-ERS852572_04009"/>
<protein>
    <submittedName>
        <fullName evidence="2">Uncharacterized protein</fullName>
    </submittedName>
</protein>
<evidence type="ECO:0000313" key="2">
    <source>
        <dbReference type="EMBL" id="CUN32966.1"/>
    </source>
</evidence>
<accession>A0A173W249</accession>
<dbReference type="RefSeq" id="WP_055196195.1">
    <property type="nucleotide sequence ID" value="NZ_CABIYH010000091.1"/>
</dbReference>
<dbReference type="Proteomes" id="UP000095350">
    <property type="component" value="Unassembled WGS sequence"/>
</dbReference>
<evidence type="ECO:0000256" key="1">
    <source>
        <dbReference type="SAM" id="MobiDB-lite"/>
    </source>
</evidence>
<dbReference type="EMBL" id="CYXZ01000091">
    <property type="protein sequence ID" value="CUN32966.1"/>
    <property type="molecule type" value="Genomic_DNA"/>
</dbReference>